<evidence type="ECO:0000256" key="6">
    <source>
        <dbReference type="SAM" id="MobiDB-lite"/>
    </source>
</evidence>
<dbReference type="GO" id="GO:0016020">
    <property type="term" value="C:membrane"/>
    <property type="evidence" value="ECO:0007669"/>
    <property type="project" value="UniProtKB-SubCell"/>
</dbReference>
<dbReference type="PANTHER" id="PTHR32322">
    <property type="entry name" value="INNER MEMBRANE TRANSPORTER"/>
    <property type="match status" value="1"/>
</dbReference>
<dbReference type="EMBL" id="LVHG01000087">
    <property type="protein sequence ID" value="OAK57801.1"/>
    <property type="molecule type" value="Genomic_DNA"/>
</dbReference>
<proteinExistence type="inferred from homology"/>
<evidence type="ECO:0000256" key="2">
    <source>
        <dbReference type="ARBA" id="ARBA00007362"/>
    </source>
</evidence>
<evidence type="ECO:0000256" key="4">
    <source>
        <dbReference type="ARBA" id="ARBA00022989"/>
    </source>
</evidence>
<feature type="transmembrane region" description="Helical" evidence="7">
    <location>
        <begin position="118"/>
        <end position="137"/>
    </location>
</feature>
<dbReference type="PANTHER" id="PTHR32322:SF2">
    <property type="entry name" value="EAMA DOMAIN-CONTAINING PROTEIN"/>
    <property type="match status" value="1"/>
</dbReference>
<dbReference type="Proteomes" id="UP000077852">
    <property type="component" value="Unassembled WGS sequence"/>
</dbReference>
<dbReference type="SUPFAM" id="SSF103481">
    <property type="entry name" value="Multidrug resistance efflux transporter EmrE"/>
    <property type="match status" value="2"/>
</dbReference>
<evidence type="ECO:0000313" key="10">
    <source>
        <dbReference type="Proteomes" id="UP000077852"/>
    </source>
</evidence>
<reference evidence="9 10" key="1">
    <citation type="submission" date="2016-03" db="EMBL/GenBank/DDBJ databases">
        <title>Genome sequence of Variovorax paradoxus KB5.</title>
        <authorList>
            <person name="Jeong H."/>
            <person name="Hong C.E."/>
            <person name="Jo S.H."/>
            <person name="Park J.M."/>
        </authorList>
    </citation>
    <scope>NUCLEOTIDE SEQUENCE [LARGE SCALE GENOMIC DNA]</scope>
    <source>
        <strain evidence="9 10">KB5</strain>
    </source>
</reference>
<accession>A0AA91I7X5</accession>
<feature type="transmembrane region" description="Helical" evidence="7">
    <location>
        <begin position="32"/>
        <end position="53"/>
    </location>
</feature>
<feature type="compositionally biased region" description="Pro residues" evidence="6">
    <location>
        <begin position="313"/>
        <end position="322"/>
    </location>
</feature>
<evidence type="ECO:0000256" key="7">
    <source>
        <dbReference type="SAM" id="Phobius"/>
    </source>
</evidence>
<sequence>MTSRTTDVLLTASAPAIWGSTYIVTTELLPPGYPLTVALLRALPAGLLLMLIVRKLPERAWWGRIFVLGALNFSVLWAMLFLAAYRLPGGVAATITSVQPLLVVFLAGAFLGAPVRALSVAAAVVGIGGVALLVLTPNAALDAVGIAAAIAAAVSMAFGTVLSRRWQPPVSALTFTAWQLTAGGLLLLPVALLLEPPLPTLTLHNWIGFGWLGLVGAALTYIVWFRGVARLEPSAIAPLAFLSPVTAVILGWALLGQSLSAWQMLGIGIVIASIWLSQRAQRGGQRWQNHAATPSGGIRSCPSSPSASLAASNPPPASRRPR</sequence>
<feature type="compositionally biased region" description="Low complexity" evidence="6">
    <location>
        <begin position="299"/>
        <end position="312"/>
    </location>
</feature>
<dbReference type="InterPro" id="IPR000620">
    <property type="entry name" value="EamA_dom"/>
</dbReference>
<keyword evidence="5 7" id="KW-0472">Membrane</keyword>
<feature type="transmembrane region" description="Helical" evidence="7">
    <location>
        <begin position="206"/>
        <end position="224"/>
    </location>
</feature>
<feature type="region of interest" description="Disordered" evidence="6">
    <location>
        <begin position="286"/>
        <end position="322"/>
    </location>
</feature>
<feature type="transmembrane region" description="Helical" evidence="7">
    <location>
        <begin position="236"/>
        <end position="255"/>
    </location>
</feature>
<evidence type="ECO:0000259" key="8">
    <source>
        <dbReference type="Pfam" id="PF00892"/>
    </source>
</evidence>
<dbReference type="InterPro" id="IPR050638">
    <property type="entry name" value="AA-Vitamin_Transporters"/>
</dbReference>
<feature type="transmembrane region" description="Helical" evidence="7">
    <location>
        <begin position="175"/>
        <end position="194"/>
    </location>
</feature>
<feature type="domain" description="EamA" evidence="8">
    <location>
        <begin position="145"/>
        <end position="276"/>
    </location>
</feature>
<evidence type="ECO:0000256" key="1">
    <source>
        <dbReference type="ARBA" id="ARBA00004141"/>
    </source>
</evidence>
<evidence type="ECO:0000256" key="3">
    <source>
        <dbReference type="ARBA" id="ARBA00022692"/>
    </source>
</evidence>
<dbReference type="InterPro" id="IPR037185">
    <property type="entry name" value="EmrE-like"/>
</dbReference>
<feature type="transmembrane region" description="Helical" evidence="7">
    <location>
        <begin position="65"/>
        <end position="85"/>
    </location>
</feature>
<protein>
    <submittedName>
        <fullName evidence="9">ABC transporter permease</fullName>
    </submittedName>
</protein>
<dbReference type="RefSeq" id="WP_081271143.1">
    <property type="nucleotide sequence ID" value="NZ_LVHG01000087.1"/>
</dbReference>
<keyword evidence="3 7" id="KW-0812">Transmembrane</keyword>
<comment type="caution">
    <text evidence="9">The sequence shown here is derived from an EMBL/GenBank/DDBJ whole genome shotgun (WGS) entry which is preliminary data.</text>
</comment>
<evidence type="ECO:0000313" key="9">
    <source>
        <dbReference type="EMBL" id="OAK57801.1"/>
    </source>
</evidence>
<feature type="domain" description="EamA" evidence="8">
    <location>
        <begin position="8"/>
        <end position="134"/>
    </location>
</feature>
<feature type="transmembrane region" description="Helical" evidence="7">
    <location>
        <begin position="91"/>
        <end position="111"/>
    </location>
</feature>
<feature type="transmembrane region" description="Helical" evidence="7">
    <location>
        <begin position="261"/>
        <end position="277"/>
    </location>
</feature>
<feature type="transmembrane region" description="Helical" evidence="7">
    <location>
        <begin position="143"/>
        <end position="163"/>
    </location>
</feature>
<dbReference type="Pfam" id="PF00892">
    <property type="entry name" value="EamA"/>
    <property type="match status" value="2"/>
</dbReference>
<keyword evidence="4 7" id="KW-1133">Transmembrane helix</keyword>
<gene>
    <name evidence="9" type="ORF">A3K87_29945</name>
</gene>
<organism evidence="9 10">
    <name type="scientific">Variovorax paradoxus</name>
    <dbReference type="NCBI Taxonomy" id="34073"/>
    <lineage>
        <taxon>Bacteria</taxon>
        <taxon>Pseudomonadati</taxon>
        <taxon>Pseudomonadota</taxon>
        <taxon>Betaproteobacteria</taxon>
        <taxon>Burkholderiales</taxon>
        <taxon>Comamonadaceae</taxon>
        <taxon>Variovorax</taxon>
    </lineage>
</organism>
<comment type="similarity">
    <text evidence="2">Belongs to the EamA transporter family.</text>
</comment>
<evidence type="ECO:0000256" key="5">
    <source>
        <dbReference type="ARBA" id="ARBA00023136"/>
    </source>
</evidence>
<comment type="subcellular location">
    <subcellularLocation>
        <location evidence="1">Membrane</location>
        <topology evidence="1">Multi-pass membrane protein</topology>
    </subcellularLocation>
</comment>
<name>A0AA91I7X5_VARPD</name>
<dbReference type="AlphaFoldDB" id="A0AA91I7X5"/>